<protein>
    <submittedName>
        <fullName evidence="1">Uncharacterized protein</fullName>
    </submittedName>
</protein>
<sequence length="54" mass="6217">MNEIVFNPLFEKIVINRQRTVRKSIYHLLSGTKTNFTLESAPSTPLSERLIVTL</sequence>
<gene>
    <name evidence="1" type="ORF">METZ01_LOCUS7783</name>
</gene>
<dbReference type="EMBL" id="UINC01000417">
    <property type="protein sequence ID" value="SUZ54929.1"/>
    <property type="molecule type" value="Genomic_DNA"/>
</dbReference>
<dbReference type="AlphaFoldDB" id="A0A381NKP1"/>
<name>A0A381NKP1_9ZZZZ</name>
<reference evidence="1" key="1">
    <citation type="submission" date="2018-05" db="EMBL/GenBank/DDBJ databases">
        <authorList>
            <person name="Lanie J.A."/>
            <person name="Ng W.-L."/>
            <person name="Kazmierczak K.M."/>
            <person name="Andrzejewski T.M."/>
            <person name="Davidsen T.M."/>
            <person name="Wayne K.J."/>
            <person name="Tettelin H."/>
            <person name="Glass J.I."/>
            <person name="Rusch D."/>
            <person name="Podicherti R."/>
            <person name="Tsui H.-C.T."/>
            <person name="Winkler M.E."/>
        </authorList>
    </citation>
    <scope>NUCLEOTIDE SEQUENCE</scope>
</reference>
<organism evidence="1">
    <name type="scientific">marine metagenome</name>
    <dbReference type="NCBI Taxonomy" id="408172"/>
    <lineage>
        <taxon>unclassified sequences</taxon>
        <taxon>metagenomes</taxon>
        <taxon>ecological metagenomes</taxon>
    </lineage>
</organism>
<proteinExistence type="predicted"/>
<accession>A0A381NKP1</accession>
<evidence type="ECO:0000313" key="1">
    <source>
        <dbReference type="EMBL" id="SUZ54929.1"/>
    </source>
</evidence>